<accession>A0A109QX51</accession>
<evidence type="ECO:0000313" key="5">
    <source>
        <dbReference type="Proteomes" id="UP000058305"/>
    </source>
</evidence>
<feature type="domain" description="N-acetyltransferase" evidence="3">
    <location>
        <begin position="79"/>
        <end position="245"/>
    </location>
</feature>
<keyword evidence="1" id="KW-0808">Transferase</keyword>
<dbReference type="Proteomes" id="UP000058305">
    <property type="component" value="Chromosome"/>
</dbReference>
<dbReference type="Pfam" id="PF00583">
    <property type="entry name" value="Acetyltransf_1"/>
    <property type="match status" value="1"/>
</dbReference>
<dbReference type="GO" id="GO:0016747">
    <property type="term" value="F:acyltransferase activity, transferring groups other than amino-acyl groups"/>
    <property type="evidence" value="ECO:0007669"/>
    <property type="project" value="InterPro"/>
</dbReference>
<reference evidence="5" key="2">
    <citation type="submission" date="2016-01" db="EMBL/GenBank/DDBJ databases">
        <title>First complete genome sequence of a species in the genus Microterricola, an extremophilic cold active enzyme producing strain ERGS5:02 isolated from Sikkim Himalaya.</title>
        <authorList>
            <person name="Kumar R."/>
            <person name="Singh D."/>
            <person name="Swarnkar M.K."/>
        </authorList>
    </citation>
    <scope>NUCLEOTIDE SEQUENCE [LARGE SCALE GENOMIC DNA]</scope>
    <source>
        <strain evidence="5">ERGS5:02</strain>
    </source>
</reference>
<dbReference type="PROSITE" id="PS51186">
    <property type="entry name" value="GNAT"/>
    <property type="match status" value="1"/>
</dbReference>
<gene>
    <name evidence="4" type="ORF">AWU67_11360</name>
</gene>
<dbReference type="AlphaFoldDB" id="A0A109QX51"/>
<proteinExistence type="predicted"/>
<dbReference type="KEGG" id="mvd:AWU67_11360"/>
<keyword evidence="5" id="KW-1185">Reference proteome</keyword>
<dbReference type="Gene3D" id="3.40.630.30">
    <property type="match status" value="1"/>
</dbReference>
<evidence type="ECO:0000259" key="3">
    <source>
        <dbReference type="PROSITE" id="PS51186"/>
    </source>
</evidence>
<dbReference type="OrthoDB" id="149709at2"/>
<dbReference type="InterPro" id="IPR050832">
    <property type="entry name" value="Bact_Acetyltransf"/>
</dbReference>
<reference evidence="4 5" key="1">
    <citation type="journal article" date="2016" name="J. Biotechnol.">
        <title>First complete genome sequence of a species in the genus Microterricola, an extremophilic cold active enzyme producing bacterial strain ERGS5:02 isolated from Sikkim Himalaya.</title>
        <authorList>
            <person name="Himanshu"/>
            <person name="Swarnkar M.K."/>
            <person name="Singh D."/>
            <person name="Kumar R."/>
        </authorList>
    </citation>
    <scope>NUCLEOTIDE SEQUENCE [LARGE SCALE GENOMIC DNA]</scope>
    <source>
        <strain evidence="4 5">ERGS5:02</strain>
    </source>
</reference>
<dbReference type="InterPro" id="IPR000182">
    <property type="entry name" value="GNAT_dom"/>
</dbReference>
<dbReference type="PANTHER" id="PTHR43877">
    <property type="entry name" value="AMINOALKYLPHOSPHONATE N-ACETYLTRANSFERASE-RELATED-RELATED"/>
    <property type="match status" value="1"/>
</dbReference>
<dbReference type="RefSeq" id="WP_067229017.1">
    <property type="nucleotide sequence ID" value="NZ_CP014145.1"/>
</dbReference>
<dbReference type="CDD" id="cd04301">
    <property type="entry name" value="NAT_SF"/>
    <property type="match status" value="1"/>
</dbReference>
<dbReference type="EMBL" id="CP014145">
    <property type="protein sequence ID" value="AMB59360.1"/>
    <property type="molecule type" value="Genomic_DNA"/>
</dbReference>
<organism evidence="4 5">
    <name type="scientific">Microterricola viridarii</name>
    <dbReference type="NCBI Taxonomy" id="412690"/>
    <lineage>
        <taxon>Bacteria</taxon>
        <taxon>Bacillati</taxon>
        <taxon>Actinomycetota</taxon>
        <taxon>Actinomycetes</taxon>
        <taxon>Micrococcales</taxon>
        <taxon>Microbacteriaceae</taxon>
        <taxon>Microterricola</taxon>
    </lineage>
</organism>
<evidence type="ECO:0000313" key="4">
    <source>
        <dbReference type="EMBL" id="AMB59360.1"/>
    </source>
</evidence>
<dbReference type="SUPFAM" id="SSF55729">
    <property type="entry name" value="Acyl-CoA N-acyltransferases (Nat)"/>
    <property type="match status" value="1"/>
</dbReference>
<name>A0A109QX51_9MICO</name>
<keyword evidence="2" id="KW-0012">Acyltransferase</keyword>
<sequence>MALGDWRPGADGQPFAALVAAARAEGIGRLNVEAAASDDLAAAELMANGLRPGAIFAARDVAVPDAAARRVDARRRDAAGIRPATAGDRAALSALAREEALFQAANTTAGTSLHQPPALFDGIVDGWLLDPGTAVFMAEAADGRGGPAGMVVVQDVAASAAERALGLPERHGYLSVLSVTASARGRGIGGALADRAMEWLSAAGLSRVALHYIADNPASAPFWAGRGFAPLVVSYSRSCSDRDQE</sequence>
<protein>
    <recommendedName>
        <fullName evidence="3">N-acetyltransferase domain-containing protein</fullName>
    </recommendedName>
</protein>
<evidence type="ECO:0000256" key="1">
    <source>
        <dbReference type="ARBA" id="ARBA00022679"/>
    </source>
</evidence>
<dbReference type="InterPro" id="IPR016181">
    <property type="entry name" value="Acyl_CoA_acyltransferase"/>
</dbReference>
<evidence type="ECO:0000256" key="2">
    <source>
        <dbReference type="ARBA" id="ARBA00023315"/>
    </source>
</evidence>